<dbReference type="InterPro" id="IPR000847">
    <property type="entry name" value="LysR_HTH_N"/>
</dbReference>
<gene>
    <name evidence="7" type="ORF">ACFQ04_09545</name>
</gene>
<proteinExistence type="inferred from homology"/>
<dbReference type="SUPFAM" id="SSF53850">
    <property type="entry name" value="Periplasmic binding protein-like II"/>
    <property type="match status" value="1"/>
</dbReference>
<dbReference type="InterPro" id="IPR005119">
    <property type="entry name" value="LysR_subst-bd"/>
</dbReference>
<evidence type="ECO:0000256" key="4">
    <source>
        <dbReference type="ARBA" id="ARBA00023159"/>
    </source>
</evidence>
<dbReference type="PANTHER" id="PTHR30346">
    <property type="entry name" value="TRANSCRIPTIONAL DUAL REGULATOR HCAR-RELATED"/>
    <property type="match status" value="1"/>
</dbReference>
<dbReference type="EMBL" id="JBHTIL010000001">
    <property type="protein sequence ID" value="MFD0925979.1"/>
    <property type="molecule type" value="Genomic_DNA"/>
</dbReference>
<keyword evidence="5" id="KW-0804">Transcription</keyword>
<evidence type="ECO:0000313" key="8">
    <source>
        <dbReference type="Proteomes" id="UP001597068"/>
    </source>
</evidence>
<comment type="caution">
    <text evidence="7">The sequence shown here is derived from an EMBL/GenBank/DDBJ whole genome shotgun (WGS) entry which is preliminary data.</text>
</comment>
<evidence type="ECO:0000256" key="2">
    <source>
        <dbReference type="ARBA" id="ARBA00023015"/>
    </source>
</evidence>
<dbReference type="Gene3D" id="1.10.10.10">
    <property type="entry name" value="Winged helix-like DNA-binding domain superfamily/Winged helix DNA-binding domain"/>
    <property type="match status" value="1"/>
</dbReference>
<feature type="domain" description="HTH lysR-type" evidence="6">
    <location>
        <begin position="1"/>
        <end position="58"/>
    </location>
</feature>
<evidence type="ECO:0000313" key="7">
    <source>
        <dbReference type="EMBL" id="MFD0925979.1"/>
    </source>
</evidence>
<dbReference type="InterPro" id="IPR036388">
    <property type="entry name" value="WH-like_DNA-bd_sf"/>
</dbReference>
<dbReference type="Proteomes" id="UP001597068">
    <property type="component" value="Unassembled WGS sequence"/>
</dbReference>
<evidence type="ECO:0000259" key="6">
    <source>
        <dbReference type="PROSITE" id="PS50931"/>
    </source>
</evidence>
<accession>A0ABW3GB66</accession>
<keyword evidence="8" id="KW-1185">Reference proteome</keyword>
<dbReference type="PANTHER" id="PTHR30346:SF0">
    <property type="entry name" value="HCA OPERON TRANSCRIPTIONAL ACTIVATOR HCAR"/>
    <property type="match status" value="1"/>
</dbReference>
<keyword evidence="3" id="KW-0238">DNA-binding</keyword>
<dbReference type="PRINTS" id="PR00039">
    <property type="entry name" value="HTHLYSR"/>
</dbReference>
<dbReference type="SUPFAM" id="SSF46785">
    <property type="entry name" value="Winged helix' DNA-binding domain"/>
    <property type="match status" value="1"/>
</dbReference>
<dbReference type="PROSITE" id="PS50931">
    <property type="entry name" value="HTH_LYSR"/>
    <property type="match status" value="1"/>
</dbReference>
<name>A0ABW3GB66_9NOCA</name>
<evidence type="ECO:0000256" key="3">
    <source>
        <dbReference type="ARBA" id="ARBA00023125"/>
    </source>
</evidence>
<keyword evidence="2" id="KW-0805">Transcription regulation</keyword>
<evidence type="ECO:0000256" key="1">
    <source>
        <dbReference type="ARBA" id="ARBA00009437"/>
    </source>
</evidence>
<organism evidence="7 8">
    <name type="scientific">Williamsia deligens</name>
    <dbReference type="NCBI Taxonomy" id="321325"/>
    <lineage>
        <taxon>Bacteria</taxon>
        <taxon>Bacillati</taxon>
        <taxon>Actinomycetota</taxon>
        <taxon>Actinomycetes</taxon>
        <taxon>Mycobacteriales</taxon>
        <taxon>Nocardiaceae</taxon>
        <taxon>Williamsia</taxon>
    </lineage>
</organism>
<dbReference type="Pfam" id="PF03466">
    <property type="entry name" value="LysR_substrate"/>
    <property type="match status" value="1"/>
</dbReference>
<reference evidence="8" key="1">
    <citation type="journal article" date="2019" name="Int. J. Syst. Evol. Microbiol.">
        <title>The Global Catalogue of Microorganisms (GCM) 10K type strain sequencing project: providing services to taxonomists for standard genome sequencing and annotation.</title>
        <authorList>
            <consortium name="The Broad Institute Genomics Platform"/>
            <consortium name="The Broad Institute Genome Sequencing Center for Infectious Disease"/>
            <person name="Wu L."/>
            <person name="Ma J."/>
        </authorList>
    </citation>
    <scope>NUCLEOTIDE SEQUENCE [LARGE SCALE GENOMIC DNA]</scope>
    <source>
        <strain evidence="8">CCUG 50873</strain>
    </source>
</reference>
<keyword evidence="4" id="KW-0010">Activator</keyword>
<dbReference type="Gene3D" id="3.40.190.10">
    <property type="entry name" value="Periplasmic binding protein-like II"/>
    <property type="match status" value="2"/>
</dbReference>
<comment type="similarity">
    <text evidence="1">Belongs to the LysR transcriptional regulatory family.</text>
</comment>
<dbReference type="InterPro" id="IPR036390">
    <property type="entry name" value="WH_DNA-bd_sf"/>
</dbReference>
<dbReference type="Pfam" id="PF00126">
    <property type="entry name" value="HTH_1"/>
    <property type="match status" value="1"/>
</dbReference>
<sequence length="296" mass="32816">MEIRQLTYFVAVCGDLSFSRAAERLYMSQSAISHQVARLERDLGVTLLERSTRSVTITDAGRRLLPVAEQILALTDRAYAVVRERTSRIRLAANMSFAERALAAISDVRDEHTEVEIEFVLKDFTQRVDAVVSGDVDIALIRGDLDDHRVTVHPLWVEDLVVAVAKRHPLARNDTVTLDDLAPYPLLLPPRRQQVLLHGIVESAFAAAGLTPRYGDPVPSDHTATLELVNRPDAWTVLYDEPHAQALAGLRESSGRLRVPVCGIVRGRASDRRRPSGEPVVDDLLQALRRTGGELT</sequence>
<protein>
    <submittedName>
        <fullName evidence="7">LysR family transcriptional regulator</fullName>
    </submittedName>
</protein>
<dbReference type="RefSeq" id="WP_253646113.1">
    <property type="nucleotide sequence ID" value="NZ_BAAAMO010000002.1"/>
</dbReference>
<evidence type="ECO:0000256" key="5">
    <source>
        <dbReference type="ARBA" id="ARBA00023163"/>
    </source>
</evidence>